<dbReference type="InterPro" id="IPR036397">
    <property type="entry name" value="RNaseH_sf"/>
</dbReference>
<reference evidence="2 3" key="1">
    <citation type="submission" date="2023-11" db="EMBL/GenBank/DDBJ databases">
        <authorList>
            <person name="Hedman E."/>
            <person name="Englund M."/>
            <person name="Stromberg M."/>
            <person name="Nyberg Akerstrom W."/>
            <person name="Nylinder S."/>
            <person name="Jareborg N."/>
            <person name="Kallberg Y."/>
            <person name="Kronander E."/>
        </authorList>
    </citation>
    <scope>NUCLEOTIDE SEQUENCE [LARGE SCALE GENOMIC DNA]</scope>
</reference>
<evidence type="ECO:0000259" key="1">
    <source>
        <dbReference type="PROSITE" id="PS50994"/>
    </source>
</evidence>
<dbReference type="SUPFAM" id="SSF53098">
    <property type="entry name" value="Ribonuclease H-like"/>
    <property type="match status" value="1"/>
</dbReference>
<evidence type="ECO:0000313" key="3">
    <source>
        <dbReference type="Proteomes" id="UP001314205"/>
    </source>
</evidence>
<dbReference type="GO" id="GO:0071897">
    <property type="term" value="P:DNA biosynthetic process"/>
    <property type="evidence" value="ECO:0007669"/>
    <property type="project" value="UniProtKB-ARBA"/>
</dbReference>
<feature type="domain" description="Integrase catalytic" evidence="1">
    <location>
        <begin position="758"/>
        <end position="947"/>
    </location>
</feature>
<dbReference type="Pfam" id="PF05380">
    <property type="entry name" value="Peptidase_A17"/>
    <property type="match status" value="1"/>
</dbReference>
<dbReference type="InterPro" id="IPR012337">
    <property type="entry name" value="RNaseH-like_sf"/>
</dbReference>
<dbReference type="InterPro" id="IPR000477">
    <property type="entry name" value="RT_dom"/>
</dbReference>
<dbReference type="Proteomes" id="UP001314205">
    <property type="component" value="Unassembled WGS sequence"/>
</dbReference>
<accession>A0AAV1LS74</accession>
<keyword evidence="3" id="KW-1185">Reference proteome</keyword>
<protein>
    <recommendedName>
        <fullName evidence="1">Integrase catalytic domain-containing protein</fullName>
    </recommendedName>
</protein>
<dbReference type="CDD" id="cd01644">
    <property type="entry name" value="RT_pepA17"/>
    <property type="match status" value="1"/>
</dbReference>
<dbReference type="InterPro" id="IPR043128">
    <property type="entry name" value="Rev_trsase/Diguanyl_cyclase"/>
</dbReference>
<dbReference type="Pfam" id="PF00078">
    <property type="entry name" value="RVT_1"/>
    <property type="match status" value="1"/>
</dbReference>
<dbReference type="PANTHER" id="PTHR47331:SF1">
    <property type="entry name" value="GAG-LIKE PROTEIN"/>
    <property type="match status" value="1"/>
</dbReference>
<sequence length="965" mass="110162">MCEEHFIKNTTRLQDGRFCVRIPLKQSRDNLGGSLQRAKLCLLSLERRFKGQPKFKNNYTQFMSEYLTLGHMSECSFDPRRLAYFIPHHGVIRESSLTTKLRVVFNASSPTTSGISYNNLQLVGPTVQDDLLSILLRFRQHKYVLSADVEKMYRQIVVHPDDRPLQQIVWRNDPSEPMKAYQLNTVTYGTASAPYLATRCLKQIGMDCKDDKISEIIILDFYVDDLLTGGDSIQDALDIHNKVSSELATAGMNLRKWKSNEPRVILNNNNSSLDLNIGSTEPCKTLGLSWQIESDELYFSTSEIVLNNFTKRGLLSVISQIFDPLGLLTPCIISMKILMQKLWLLKLTWDEQLPSEIIKLWLSIVENLSFLNNLRIPRSVICNQYINVDLHIFSDASQMAYGACLYVRSSNNKNNVKVRLLSAKSRVAPIRPTTIPRLELCAALVGVRLYEKVISSLRIQVRSVIFWSDSTIVLGWLKMLPNKLQPFVRNRVAEILEKTGSFTWRHVPTDLNPADYVSRGTNINQIHNLDLWWSGPQFLKGDMSSWPANPIVSEKLPETRSEISLVVTDQKKPLIDFERFSNFIRLQRSMAYVLRFINICKKKPVQSKFLSNDELHNSLNTLIRLSQIESFEEYVTLYNNKKLPSKCTILKFNPFLDENKIMRVGGRLGNALFTYEKKHPIMLQSTNRFTKLLFKYMHVKLLHAGPRLLLASIREMYWPIGGLKLAKYCYRQCYLCCRYKGRVINPLMGNLPQGRVTPGGFPFESVGVDYAGPIMSASRQGRGCKLTKVYILIFVCFATKAVHVELTGDLTSNNYLSALRRFISRRGKPKHIYSDNGTSFVGAYNEIGRFIKDNCNSLSENLAQENINFHFIPPQAPHFGGLWEAGVKSIKYHLRRILGNCNLTYEELNTVLIQIEGVLNSRPLTPLSTDPDDLLPLTPGHFLIGRPITSLPSQNYEEVPSSRLS</sequence>
<dbReference type="InterPro" id="IPR001584">
    <property type="entry name" value="Integrase_cat-core"/>
</dbReference>
<name>A0AAV1LS74_9NEOP</name>
<dbReference type="Gene3D" id="3.30.420.10">
    <property type="entry name" value="Ribonuclease H-like superfamily/Ribonuclease H"/>
    <property type="match status" value="2"/>
</dbReference>
<dbReference type="GO" id="GO:0003676">
    <property type="term" value="F:nucleic acid binding"/>
    <property type="evidence" value="ECO:0007669"/>
    <property type="project" value="InterPro"/>
</dbReference>
<organism evidence="2 3">
    <name type="scientific">Parnassius mnemosyne</name>
    <name type="common">clouded apollo</name>
    <dbReference type="NCBI Taxonomy" id="213953"/>
    <lineage>
        <taxon>Eukaryota</taxon>
        <taxon>Metazoa</taxon>
        <taxon>Ecdysozoa</taxon>
        <taxon>Arthropoda</taxon>
        <taxon>Hexapoda</taxon>
        <taxon>Insecta</taxon>
        <taxon>Pterygota</taxon>
        <taxon>Neoptera</taxon>
        <taxon>Endopterygota</taxon>
        <taxon>Lepidoptera</taxon>
        <taxon>Glossata</taxon>
        <taxon>Ditrysia</taxon>
        <taxon>Papilionoidea</taxon>
        <taxon>Papilionidae</taxon>
        <taxon>Parnassiinae</taxon>
        <taxon>Parnassini</taxon>
        <taxon>Parnassius</taxon>
        <taxon>Driopa</taxon>
    </lineage>
</organism>
<proteinExistence type="predicted"/>
<dbReference type="SUPFAM" id="SSF56672">
    <property type="entry name" value="DNA/RNA polymerases"/>
    <property type="match status" value="1"/>
</dbReference>
<dbReference type="InterPro" id="IPR043502">
    <property type="entry name" value="DNA/RNA_pol_sf"/>
</dbReference>
<dbReference type="Gene3D" id="3.10.10.10">
    <property type="entry name" value="HIV Type 1 Reverse Transcriptase, subunit A, domain 1"/>
    <property type="match status" value="1"/>
</dbReference>
<gene>
    <name evidence="2" type="ORF">PARMNEM_LOCUS17289</name>
</gene>
<dbReference type="GO" id="GO:0042575">
    <property type="term" value="C:DNA polymerase complex"/>
    <property type="evidence" value="ECO:0007669"/>
    <property type="project" value="UniProtKB-ARBA"/>
</dbReference>
<evidence type="ECO:0000313" key="2">
    <source>
        <dbReference type="EMBL" id="CAK1598280.1"/>
    </source>
</evidence>
<dbReference type="AlphaFoldDB" id="A0AAV1LS74"/>
<dbReference type="PANTHER" id="PTHR47331">
    <property type="entry name" value="PHD-TYPE DOMAIN-CONTAINING PROTEIN"/>
    <property type="match status" value="1"/>
</dbReference>
<dbReference type="GO" id="GO:0015074">
    <property type="term" value="P:DNA integration"/>
    <property type="evidence" value="ECO:0007669"/>
    <property type="project" value="InterPro"/>
</dbReference>
<dbReference type="PROSITE" id="PS50994">
    <property type="entry name" value="INTEGRASE"/>
    <property type="match status" value="1"/>
</dbReference>
<comment type="caution">
    <text evidence="2">The sequence shown here is derived from an EMBL/GenBank/DDBJ whole genome shotgun (WGS) entry which is preliminary data.</text>
</comment>
<dbReference type="Gene3D" id="3.30.70.270">
    <property type="match status" value="1"/>
</dbReference>
<dbReference type="EMBL" id="CAVLGL010000102">
    <property type="protein sequence ID" value="CAK1598280.1"/>
    <property type="molecule type" value="Genomic_DNA"/>
</dbReference>
<dbReference type="InterPro" id="IPR008042">
    <property type="entry name" value="Retrotrans_Pao"/>
</dbReference>